<dbReference type="InterPro" id="IPR051781">
    <property type="entry name" value="Metallo-dep_Hydrolase"/>
</dbReference>
<keyword evidence="1" id="KW-0732">Signal</keyword>
<dbReference type="AlphaFoldDB" id="A0A7H0LFS8"/>
<dbReference type="SUPFAM" id="SSF51556">
    <property type="entry name" value="Metallo-dependent hydrolases"/>
    <property type="match status" value="1"/>
</dbReference>
<dbReference type="GO" id="GO:0016810">
    <property type="term" value="F:hydrolase activity, acting on carbon-nitrogen (but not peptide) bonds"/>
    <property type="evidence" value="ECO:0007669"/>
    <property type="project" value="InterPro"/>
</dbReference>
<evidence type="ECO:0000259" key="2">
    <source>
        <dbReference type="Pfam" id="PF07969"/>
    </source>
</evidence>
<protein>
    <submittedName>
        <fullName evidence="3">Amidohydrolase</fullName>
    </submittedName>
</protein>
<evidence type="ECO:0000313" key="4">
    <source>
        <dbReference type="Proteomes" id="UP000516148"/>
    </source>
</evidence>
<dbReference type="InterPro" id="IPR013108">
    <property type="entry name" value="Amidohydro_3"/>
</dbReference>
<feature type="signal peptide" evidence="1">
    <location>
        <begin position="1"/>
        <end position="23"/>
    </location>
</feature>
<gene>
    <name evidence="3" type="ORF">H3Z74_17520</name>
</gene>
<dbReference type="PANTHER" id="PTHR43135:SF3">
    <property type="entry name" value="ALPHA-D-RIBOSE 1-METHYLPHOSPHONATE 5-TRIPHOSPHATE DIPHOSPHATASE"/>
    <property type="match status" value="1"/>
</dbReference>
<keyword evidence="4" id="KW-1185">Reference proteome</keyword>
<dbReference type="PANTHER" id="PTHR43135">
    <property type="entry name" value="ALPHA-D-RIBOSE 1-METHYLPHOSPHONATE 5-TRIPHOSPHATE DIPHOSPHATASE"/>
    <property type="match status" value="1"/>
</dbReference>
<dbReference type="InterPro" id="IPR011059">
    <property type="entry name" value="Metal-dep_hydrolase_composite"/>
</dbReference>
<accession>A0A7H0LFS8</accession>
<proteinExistence type="predicted"/>
<name>A0A7H0LFS8_9SPHN</name>
<dbReference type="SUPFAM" id="SSF51338">
    <property type="entry name" value="Composite domain of metallo-dependent hydrolases"/>
    <property type="match status" value="1"/>
</dbReference>
<evidence type="ECO:0000313" key="3">
    <source>
        <dbReference type="EMBL" id="QNQ08531.1"/>
    </source>
</evidence>
<dbReference type="Proteomes" id="UP000516148">
    <property type="component" value="Chromosome"/>
</dbReference>
<sequence>MFRAARVRIAMLVFVGAAQVAPAADLPRGLDPGADADAFPSTYVPAPSQPLAITGATILTGTGEEIAGTILVRDGKIEAVGAGLAIPPGYALIDGHGKWVTPGVIDIHSHLGAAGSPSVPANDDTNEASSPNTAEVWIEHSVWPQDPKFRLARAAGVTTLLLLPGSSNLFGGRSVTVKNVPADTVQAMKFPGAPYGLKMACGENPKSVFGGRGRSPATRMGNVAGYRTAWINAADYARKWDKWRTDGGTGDPPKRDLQLDTLAGVLKGEILVHNHCYRADEMAIMVDIAHDFGFRIAAFHHATEAYKLAPALATEGICVATWAEAWGAKMESFDGIEENAAMIDAAGGCAIIHSDDGLLIQRLNQEAGIALAAGRAAGLPVSRGDAVKWFTLNPAKAMGIADRTGSLEIGKAADIVLWNADPLSVYARADKVWIDGATVWDRADPRFQAPSDFLLGQPGQDFAR</sequence>
<dbReference type="CDD" id="cd01309">
    <property type="entry name" value="Met_dep_hydrolase_C"/>
    <property type="match status" value="1"/>
</dbReference>
<reference evidence="3 4" key="1">
    <citation type="submission" date="2020-09" db="EMBL/GenBank/DDBJ databases">
        <title>Sphingomonas sp., a new species isolated from pork steak.</title>
        <authorList>
            <person name="Heidler von Heilborn D."/>
        </authorList>
    </citation>
    <scope>NUCLEOTIDE SEQUENCE [LARGE SCALE GENOMIC DNA]</scope>
    <source>
        <strain evidence="4">S8-3T</strain>
    </source>
</reference>
<dbReference type="Pfam" id="PF07969">
    <property type="entry name" value="Amidohydro_3"/>
    <property type="match status" value="1"/>
</dbReference>
<evidence type="ECO:0000256" key="1">
    <source>
        <dbReference type="SAM" id="SignalP"/>
    </source>
</evidence>
<dbReference type="EMBL" id="CP061038">
    <property type="protein sequence ID" value="QNQ08531.1"/>
    <property type="molecule type" value="Genomic_DNA"/>
</dbReference>
<dbReference type="Gene3D" id="2.30.40.10">
    <property type="entry name" value="Urease, subunit C, domain 1"/>
    <property type="match status" value="1"/>
</dbReference>
<dbReference type="KEGG" id="spap:H3Z74_17520"/>
<dbReference type="InterPro" id="IPR032466">
    <property type="entry name" value="Metal_Hydrolase"/>
</dbReference>
<feature type="chain" id="PRO_5028872792" evidence="1">
    <location>
        <begin position="24"/>
        <end position="464"/>
    </location>
</feature>
<feature type="domain" description="Amidohydrolase 3" evidence="2">
    <location>
        <begin position="380"/>
        <end position="439"/>
    </location>
</feature>
<organism evidence="3 4">
    <name type="scientific">Sphingomonas alpina</name>
    <dbReference type="NCBI Taxonomy" id="653931"/>
    <lineage>
        <taxon>Bacteria</taxon>
        <taxon>Pseudomonadati</taxon>
        <taxon>Pseudomonadota</taxon>
        <taxon>Alphaproteobacteria</taxon>
        <taxon>Sphingomonadales</taxon>
        <taxon>Sphingomonadaceae</taxon>
        <taxon>Sphingomonas</taxon>
    </lineage>
</organism>
<keyword evidence="3" id="KW-0378">Hydrolase</keyword>
<dbReference type="Gene3D" id="3.20.20.140">
    <property type="entry name" value="Metal-dependent hydrolases"/>
    <property type="match status" value="1"/>
</dbReference>